<evidence type="ECO:0000313" key="3">
    <source>
        <dbReference type="Proteomes" id="UP000026961"/>
    </source>
</evidence>
<feature type="compositionally biased region" description="Low complexity" evidence="1">
    <location>
        <begin position="112"/>
        <end position="124"/>
    </location>
</feature>
<dbReference type="AlphaFoldDB" id="A0A0E0A506"/>
<organism evidence="2">
    <name type="scientific">Oryza glumipatula</name>
    <dbReference type="NCBI Taxonomy" id="40148"/>
    <lineage>
        <taxon>Eukaryota</taxon>
        <taxon>Viridiplantae</taxon>
        <taxon>Streptophyta</taxon>
        <taxon>Embryophyta</taxon>
        <taxon>Tracheophyta</taxon>
        <taxon>Spermatophyta</taxon>
        <taxon>Magnoliopsida</taxon>
        <taxon>Liliopsida</taxon>
        <taxon>Poales</taxon>
        <taxon>Poaceae</taxon>
        <taxon>BOP clade</taxon>
        <taxon>Oryzoideae</taxon>
        <taxon>Oryzeae</taxon>
        <taxon>Oryzinae</taxon>
        <taxon>Oryza</taxon>
    </lineage>
</organism>
<dbReference type="eggNOG" id="ENOG502TIX7">
    <property type="taxonomic scope" value="Eukaryota"/>
</dbReference>
<dbReference type="Gramene" id="OGLUM06G03230.1">
    <property type="protein sequence ID" value="OGLUM06G03230.1"/>
    <property type="gene ID" value="OGLUM06G03230"/>
</dbReference>
<name>A0A0E0A506_9ORYZ</name>
<keyword evidence="3" id="KW-1185">Reference proteome</keyword>
<feature type="region of interest" description="Disordered" evidence="1">
    <location>
        <begin position="1"/>
        <end position="60"/>
    </location>
</feature>
<feature type="region of interest" description="Disordered" evidence="1">
    <location>
        <begin position="108"/>
        <end position="136"/>
    </location>
</feature>
<accession>A0A0E0A506</accession>
<dbReference type="HOGENOM" id="CLU_080555_0_0_1"/>
<reference evidence="2" key="2">
    <citation type="submission" date="2018-05" db="EMBL/GenBank/DDBJ databases">
        <title>OgluRS3 (Oryza glumaepatula Reference Sequence Version 3).</title>
        <authorList>
            <person name="Zhang J."/>
            <person name="Kudrna D."/>
            <person name="Lee S."/>
            <person name="Talag J."/>
            <person name="Welchert J."/>
            <person name="Wing R.A."/>
        </authorList>
    </citation>
    <scope>NUCLEOTIDE SEQUENCE [LARGE SCALE GENOMIC DNA]</scope>
</reference>
<sequence length="193" mass="20070">MLAAGHRASAVRRYPPGCGRDHRAAHPPGQPGPSTTATNLLRPPPNASARAATKSPKLARQPLLAVATEGPDRGEGNGLVAGIEVPAATTEVVLVRRASAVRRYPPGCGRGAAASKPSKAQSAPRNGEAESIAGDQKVEMDAGSNGWMDCGGDAGGVRQEEGGGRPWDLTGLMLPPFLPWARHGRRSQRQKLL</sequence>
<dbReference type="Proteomes" id="UP000026961">
    <property type="component" value="Chromosome 6"/>
</dbReference>
<evidence type="ECO:0000313" key="2">
    <source>
        <dbReference type="EnsemblPlants" id="OGLUM06G03230.1"/>
    </source>
</evidence>
<protein>
    <submittedName>
        <fullName evidence="2">Uncharacterized protein</fullName>
    </submittedName>
</protein>
<dbReference type="EnsemblPlants" id="OGLUM06G03230.1">
    <property type="protein sequence ID" value="OGLUM06G03230.1"/>
    <property type="gene ID" value="OGLUM06G03230"/>
</dbReference>
<reference evidence="2" key="1">
    <citation type="submission" date="2015-04" db="UniProtKB">
        <authorList>
            <consortium name="EnsemblPlants"/>
        </authorList>
    </citation>
    <scope>IDENTIFICATION</scope>
</reference>
<evidence type="ECO:0000256" key="1">
    <source>
        <dbReference type="SAM" id="MobiDB-lite"/>
    </source>
</evidence>
<proteinExistence type="predicted"/>